<keyword evidence="2" id="KW-0812">Transmembrane</keyword>
<keyword evidence="3" id="KW-1185">Reference proteome</keyword>
<feature type="region of interest" description="Disordered" evidence="1">
    <location>
        <begin position="383"/>
        <end position="472"/>
    </location>
</feature>
<evidence type="ECO:0000313" key="4">
    <source>
        <dbReference type="WBParaSite" id="MhA1_Contig1777.frz3.gene10"/>
    </source>
</evidence>
<dbReference type="WBParaSite" id="MhA1_Contig1777.frz3.gene10">
    <property type="protein sequence ID" value="MhA1_Contig1777.frz3.gene10"/>
    <property type="gene ID" value="MhA1_Contig1777.frz3.gene10"/>
</dbReference>
<evidence type="ECO:0000256" key="1">
    <source>
        <dbReference type="SAM" id="MobiDB-lite"/>
    </source>
</evidence>
<organism evidence="3 4">
    <name type="scientific">Meloidogyne hapla</name>
    <name type="common">Root-knot nematode worm</name>
    <dbReference type="NCBI Taxonomy" id="6305"/>
    <lineage>
        <taxon>Eukaryota</taxon>
        <taxon>Metazoa</taxon>
        <taxon>Ecdysozoa</taxon>
        <taxon>Nematoda</taxon>
        <taxon>Chromadorea</taxon>
        <taxon>Rhabditida</taxon>
        <taxon>Tylenchina</taxon>
        <taxon>Tylenchomorpha</taxon>
        <taxon>Tylenchoidea</taxon>
        <taxon>Meloidogynidae</taxon>
        <taxon>Meloidogyninae</taxon>
        <taxon>Meloidogyne</taxon>
    </lineage>
</organism>
<dbReference type="Proteomes" id="UP000095281">
    <property type="component" value="Unplaced"/>
</dbReference>
<accession>A0A1I8BAQ2</accession>
<reference evidence="4" key="1">
    <citation type="submission" date="2016-11" db="UniProtKB">
        <authorList>
            <consortium name="WormBaseParasite"/>
        </authorList>
    </citation>
    <scope>IDENTIFICATION</scope>
</reference>
<feature type="compositionally biased region" description="Basic and acidic residues" evidence="1">
    <location>
        <begin position="425"/>
        <end position="437"/>
    </location>
</feature>
<sequence>MTKTMENFEEESNITSVKTWEPTTIITAQTTISIEDLSNSKTKINSSTFIPIKVFKSLLMDNNATTANNSLIITNEPTTDNSLNITLPDAKITNNSSTMINETKEFTKLDVFSKNTTIESTTKTPSAENLSIGINTTVIPSIESITSEPTTLFDGNSVTSPVETKATTLTSSMNLTDLSKALPTTTTSENLLNKTEENTITTILISQTSEEPFENSTNGVLMDNNTSTSITIESTTNNYSNEDLSVTTITSIGVTTTKNDSLIVSSTEMVLFSNSSGTFIPSLTINNTAVNVTSGSIKKPLSITDCLTDIILVVLVVVFILLLIILLILCFYKPAAPVIIVEEEKTIIIKESRYISNPEDVEFGEENRPDNFMALRSTFLTTSGSEDYDPTGLTNISEESETSDSIVKKKEEKNKDIDEEDEDNKEIGEQIKSKDGVEVPETLQELPSPSMYSDFSKPANVAKGNKPSLYDW</sequence>
<name>A0A1I8BAQ2_MELHA</name>
<proteinExistence type="predicted"/>
<evidence type="ECO:0000313" key="3">
    <source>
        <dbReference type="Proteomes" id="UP000095281"/>
    </source>
</evidence>
<feature type="transmembrane region" description="Helical" evidence="2">
    <location>
        <begin position="310"/>
        <end position="332"/>
    </location>
</feature>
<dbReference type="AlphaFoldDB" id="A0A1I8BAQ2"/>
<keyword evidence="2" id="KW-1133">Transmembrane helix</keyword>
<protein>
    <submittedName>
        <fullName evidence="4">Uncharacterized protein</fullName>
    </submittedName>
</protein>
<evidence type="ECO:0000256" key="2">
    <source>
        <dbReference type="SAM" id="Phobius"/>
    </source>
</evidence>
<keyword evidence="2" id="KW-0472">Membrane</keyword>
<feature type="compositionally biased region" description="Basic and acidic residues" evidence="1">
    <location>
        <begin position="406"/>
        <end position="416"/>
    </location>
</feature>